<organism evidence="1">
    <name type="scientific">marine sediment metagenome</name>
    <dbReference type="NCBI Taxonomy" id="412755"/>
    <lineage>
        <taxon>unclassified sequences</taxon>
        <taxon>metagenomes</taxon>
        <taxon>ecological metagenomes</taxon>
    </lineage>
</organism>
<sequence>MTTATYRIDREAHAALVRDVKRNVPDGVVPKLIGYGVLVPDGRLQAIADAWQAFIEAPPLKKGTKRLEVDDLLYALTEEEQ</sequence>
<dbReference type="EMBL" id="LAZR01002604">
    <property type="protein sequence ID" value="KKN27926.1"/>
    <property type="molecule type" value="Genomic_DNA"/>
</dbReference>
<accession>A0A0F9RSG7</accession>
<dbReference type="AlphaFoldDB" id="A0A0F9RSG7"/>
<comment type="caution">
    <text evidence="1">The sequence shown here is derived from an EMBL/GenBank/DDBJ whole genome shotgun (WGS) entry which is preliminary data.</text>
</comment>
<protein>
    <submittedName>
        <fullName evidence="1">Uncharacterized protein</fullName>
    </submittedName>
</protein>
<gene>
    <name evidence="1" type="ORF">LCGC14_0859500</name>
</gene>
<evidence type="ECO:0000313" key="1">
    <source>
        <dbReference type="EMBL" id="KKN27926.1"/>
    </source>
</evidence>
<name>A0A0F9RSG7_9ZZZZ</name>
<reference evidence="1" key="1">
    <citation type="journal article" date="2015" name="Nature">
        <title>Complex archaea that bridge the gap between prokaryotes and eukaryotes.</title>
        <authorList>
            <person name="Spang A."/>
            <person name="Saw J.H."/>
            <person name="Jorgensen S.L."/>
            <person name="Zaremba-Niedzwiedzka K."/>
            <person name="Martijn J."/>
            <person name="Lind A.E."/>
            <person name="van Eijk R."/>
            <person name="Schleper C."/>
            <person name="Guy L."/>
            <person name="Ettema T.J."/>
        </authorList>
    </citation>
    <scope>NUCLEOTIDE SEQUENCE</scope>
</reference>
<proteinExistence type="predicted"/>